<sequence length="126" mass="14553">MSTSSEKKEFLAARQAALQRSLDMVHEAKAERQRVGSQGDWWYDRARACEDVCYRLPKIYRANARRDARALYVSRMPEYALQRAALNWTPSPKWEVTDTKADWGENAWGGSEGWEPTDPAEQDHGY</sequence>
<name>A0AAD6Z6V5_9AGAR</name>
<gene>
    <name evidence="2" type="ORF">DFH08DRAFT_974479</name>
</gene>
<evidence type="ECO:0000313" key="3">
    <source>
        <dbReference type="Proteomes" id="UP001218218"/>
    </source>
</evidence>
<proteinExistence type="predicted"/>
<feature type="region of interest" description="Disordered" evidence="1">
    <location>
        <begin position="103"/>
        <end position="126"/>
    </location>
</feature>
<dbReference type="Proteomes" id="UP001218218">
    <property type="component" value="Unassembled WGS sequence"/>
</dbReference>
<comment type="caution">
    <text evidence="2">The sequence shown here is derived from an EMBL/GenBank/DDBJ whole genome shotgun (WGS) entry which is preliminary data.</text>
</comment>
<evidence type="ECO:0000256" key="1">
    <source>
        <dbReference type="SAM" id="MobiDB-lite"/>
    </source>
</evidence>
<organism evidence="2 3">
    <name type="scientific">Mycena albidolilacea</name>
    <dbReference type="NCBI Taxonomy" id="1033008"/>
    <lineage>
        <taxon>Eukaryota</taxon>
        <taxon>Fungi</taxon>
        <taxon>Dikarya</taxon>
        <taxon>Basidiomycota</taxon>
        <taxon>Agaricomycotina</taxon>
        <taxon>Agaricomycetes</taxon>
        <taxon>Agaricomycetidae</taxon>
        <taxon>Agaricales</taxon>
        <taxon>Marasmiineae</taxon>
        <taxon>Mycenaceae</taxon>
        <taxon>Mycena</taxon>
    </lineage>
</organism>
<reference evidence="2" key="1">
    <citation type="submission" date="2023-03" db="EMBL/GenBank/DDBJ databases">
        <title>Massive genome expansion in bonnet fungi (Mycena s.s.) driven by repeated elements and novel gene families across ecological guilds.</title>
        <authorList>
            <consortium name="Lawrence Berkeley National Laboratory"/>
            <person name="Harder C.B."/>
            <person name="Miyauchi S."/>
            <person name="Viragh M."/>
            <person name="Kuo A."/>
            <person name="Thoen E."/>
            <person name="Andreopoulos B."/>
            <person name="Lu D."/>
            <person name="Skrede I."/>
            <person name="Drula E."/>
            <person name="Henrissat B."/>
            <person name="Morin E."/>
            <person name="Kohler A."/>
            <person name="Barry K."/>
            <person name="LaButti K."/>
            <person name="Morin E."/>
            <person name="Salamov A."/>
            <person name="Lipzen A."/>
            <person name="Mereny Z."/>
            <person name="Hegedus B."/>
            <person name="Baldrian P."/>
            <person name="Stursova M."/>
            <person name="Weitz H."/>
            <person name="Taylor A."/>
            <person name="Grigoriev I.V."/>
            <person name="Nagy L.G."/>
            <person name="Martin F."/>
            <person name="Kauserud H."/>
        </authorList>
    </citation>
    <scope>NUCLEOTIDE SEQUENCE</scope>
    <source>
        <strain evidence="2">CBHHK002</strain>
    </source>
</reference>
<dbReference type="EMBL" id="JARIHO010000079">
    <property type="protein sequence ID" value="KAJ7310126.1"/>
    <property type="molecule type" value="Genomic_DNA"/>
</dbReference>
<keyword evidence="3" id="KW-1185">Reference proteome</keyword>
<accession>A0AAD6Z6V5</accession>
<protein>
    <submittedName>
        <fullName evidence="2">Uncharacterized protein</fullName>
    </submittedName>
</protein>
<evidence type="ECO:0000313" key="2">
    <source>
        <dbReference type="EMBL" id="KAJ7310126.1"/>
    </source>
</evidence>
<dbReference type="AlphaFoldDB" id="A0AAD6Z6V5"/>